<name>A0A2A9E139_9MICO</name>
<dbReference type="PANTHER" id="PTHR33133">
    <property type="entry name" value="OS08G0107100 PROTEIN-RELATED"/>
    <property type="match status" value="1"/>
</dbReference>
<organism evidence="4 5">
    <name type="scientific">Sanguibacter antarcticus</name>
    <dbReference type="NCBI Taxonomy" id="372484"/>
    <lineage>
        <taxon>Bacteria</taxon>
        <taxon>Bacillati</taxon>
        <taxon>Actinomycetota</taxon>
        <taxon>Actinomycetes</taxon>
        <taxon>Micrococcales</taxon>
        <taxon>Sanguibacteraceae</taxon>
        <taxon>Sanguibacter</taxon>
    </lineage>
</organism>
<feature type="region of interest" description="Disordered" evidence="1">
    <location>
        <begin position="1"/>
        <end position="111"/>
    </location>
</feature>
<proteinExistence type="predicted"/>
<dbReference type="RefSeq" id="WP_098453918.1">
    <property type="nucleotide sequence ID" value="NZ_PDJG01000001.1"/>
</dbReference>
<dbReference type="Pfam" id="PF10110">
    <property type="entry name" value="GPDPase_memb"/>
    <property type="match status" value="1"/>
</dbReference>
<feature type="domain" description="Glycerophosphoryl diester phosphodiesterase membrane" evidence="3">
    <location>
        <begin position="295"/>
        <end position="417"/>
    </location>
</feature>
<evidence type="ECO:0000259" key="3">
    <source>
        <dbReference type="Pfam" id="PF10110"/>
    </source>
</evidence>
<gene>
    <name evidence="4" type="ORF">ATL42_0404</name>
</gene>
<feature type="transmembrane region" description="Helical" evidence="2">
    <location>
        <begin position="340"/>
        <end position="362"/>
    </location>
</feature>
<feature type="transmembrane region" description="Helical" evidence="2">
    <location>
        <begin position="286"/>
        <end position="307"/>
    </location>
</feature>
<dbReference type="AlphaFoldDB" id="A0A2A9E139"/>
<comment type="caution">
    <text evidence="4">The sequence shown here is derived from an EMBL/GenBank/DDBJ whole genome shotgun (WGS) entry which is preliminary data.</text>
</comment>
<feature type="transmembrane region" description="Helical" evidence="2">
    <location>
        <begin position="382"/>
        <end position="411"/>
    </location>
</feature>
<evidence type="ECO:0000256" key="2">
    <source>
        <dbReference type="SAM" id="Phobius"/>
    </source>
</evidence>
<accession>A0A2A9E139</accession>
<keyword evidence="2" id="KW-0472">Membrane</keyword>
<sequence length="431" mass="44625">MTSPEDRTDPATQPFVPPEGAPQAPAAHPEPGPLTKGSSTGWGQPTESVGYTQQPPAQPRYGQYGPTDTGAPAPGMPPYPAAPGGPLPGQQYGGQQYGGQPPSGSAYGAPQGFGGAGYRPLAPRPGIIPLRPLGLGEIYDGAFGAIRRNPKVMLGVVALVIAIATIIATVVAYLLAPAANRWLGDLVGDLDPTGEAGFDTLGSQLSTTVLVSLAVSIASVVVTGLLIVAISRSVLNKEFTTGDLWAQVRTKVLGLLAIALMPSVAIAVLAAALLTAVYFVAQTAGALAVAVVTLAVMGVIVVAAVWLSVRFMLTSATYVLEGQSLVQAIRRGWTLSRRSFWRLFGIYLLSNFITGAVAQLILVPATIITQLLFPDGYAVEPGGIAIMTLAQIIAYTITTAFLSSVIALLYIDVRMRREGLDVELAAAADAA</sequence>
<dbReference type="Proteomes" id="UP000225548">
    <property type="component" value="Unassembled WGS sequence"/>
</dbReference>
<reference evidence="4 5" key="1">
    <citation type="submission" date="2017-10" db="EMBL/GenBank/DDBJ databases">
        <title>Sequencing the genomes of 1000 actinobacteria strains.</title>
        <authorList>
            <person name="Klenk H.-P."/>
        </authorList>
    </citation>
    <scope>NUCLEOTIDE SEQUENCE [LARGE SCALE GENOMIC DNA]</scope>
    <source>
        <strain evidence="4 5">DSM 18966</strain>
    </source>
</reference>
<dbReference type="EMBL" id="PDJG01000001">
    <property type="protein sequence ID" value="PFG32564.1"/>
    <property type="molecule type" value="Genomic_DNA"/>
</dbReference>
<evidence type="ECO:0000256" key="1">
    <source>
        <dbReference type="SAM" id="MobiDB-lite"/>
    </source>
</evidence>
<feature type="transmembrane region" description="Helical" evidence="2">
    <location>
        <begin position="152"/>
        <end position="176"/>
    </location>
</feature>
<feature type="transmembrane region" description="Helical" evidence="2">
    <location>
        <begin position="252"/>
        <end position="280"/>
    </location>
</feature>
<feature type="compositionally biased region" description="Polar residues" evidence="1">
    <location>
        <begin position="36"/>
        <end position="55"/>
    </location>
</feature>
<evidence type="ECO:0000313" key="4">
    <source>
        <dbReference type="EMBL" id="PFG32564.1"/>
    </source>
</evidence>
<feature type="compositionally biased region" description="Pro residues" evidence="1">
    <location>
        <begin position="74"/>
        <end position="86"/>
    </location>
</feature>
<feature type="transmembrane region" description="Helical" evidence="2">
    <location>
        <begin position="209"/>
        <end position="231"/>
    </location>
</feature>
<keyword evidence="2" id="KW-0812">Transmembrane</keyword>
<dbReference type="PANTHER" id="PTHR33133:SF1">
    <property type="entry name" value="EXPRESSED PROTEIN-RELATED"/>
    <property type="match status" value="1"/>
</dbReference>
<dbReference type="OrthoDB" id="121140at2"/>
<protein>
    <submittedName>
        <fullName evidence="4">Membrane-anchored glycerophosphoryl diester phosphodiesterase (GDPDase)</fullName>
    </submittedName>
</protein>
<keyword evidence="2" id="KW-1133">Transmembrane helix</keyword>
<dbReference type="InterPro" id="IPR018476">
    <property type="entry name" value="GlyceroP-diester-Pdiesterase_M"/>
</dbReference>
<keyword evidence="5" id="KW-1185">Reference proteome</keyword>
<evidence type="ECO:0000313" key="5">
    <source>
        <dbReference type="Proteomes" id="UP000225548"/>
    </source>
</evidence>